<dbReference type="PIRSF" id="PIRSF003097">
    <property type="entry name" value="FtsX"/>
    <property type="match status" value="1"/>
</dbReference>
<organism evidence="14 15">
    <name type="scientific">Candidatus Nomurabacteria bacterium CG1_02_47_685</name>
    <dbReference type="NCBI Taxonomy" id="1805282"/>
    <lineage>
        <taxon>Bacteria</taxon>
        <taxon>Candidatus Nomuraibacteriota</taxon>
    </lineage>
</organism>
<name>A0A1J4V5W1_9BACT</name>
<dbReference type="AlphaFoldDB" id="A0A1J4V5W1"/>
<feature type="domain" description="FtsX extracellular" evidence="13">
    <location>
        <begin position="45"/>
        <end position="132"/>
    </location>
</feature>
<comment type="subcellular location">
    <subcellularLocation>
        <location evidence="1">Cell membrane</location>
        <topology evidence="1">Multi-pass membrane protein</topology>
    </subcellularLocation>
</comment>
<comment type="caution">
    <text evidence="14">The sequence shown here is derived from an EMBL/GenBank/DDBJ whole genome shotgun (WGS) entry which is preliminary data.</text>
</comment>
<evidence type="ECO:0000256" key="8">
    <source>
        <dbReference type="ARBA" id="ARBA00023136"/>
    </source>
</evidence>
<evidence type="ECO:0000256" key="11">
    <source>
        <dbReference type="SAM" id="Phobius"/>
    </source>
</evidence>
<evidence type="ECO:0000256" key="9">
    <source>
        <dbReference type="ARBA" id="ARBA00023306"/>
    </source>
</evidence>
<keyword evidence="5 10" id="KW-0132">Cell division</keyword>
<evidence type="ECO:0000256" key="6">
    <source>
        <dbReference type="ARBA" id="ARBA00022692"/>
    </source>
</evidence>
<comment type="similarity">
    <text evidence="2 10">Belongs to the ABC-4 integral membrane protein family. FtsX subfamily.</text>
</comment>
<proteinExistence type="inferred from homology"/>
<dbReference type="PANTHER" id="PTHR47755:SF1">
    <property type="entry name" value="CELL DIVISION PROTEIN FTSX"/>
    <property type="match status" value="1"/>
</dbReference>
<dbReference type="GO" id="GO:0005886">
    <property type="term" value="C:plasma membrane"/>
    <property type="evidence" value="ECO:0007669"/>
    <property type="project" value="UniProtKB-SubCell"/>
</dbReference>
<feature type="transmembrane region" description="Helical" evidence="11">
    <location>
        <begin position="170"/>
        <end position="195"/>
    </location>
</feature>
<dbReference type="EMBL" id="MNVO01000033">
    <property type="protein sequence ID" value="OIO32538.1"/>
    <property type="molecule type" value="Genomic_DNA"/>
</dbReference>
<gene>
    <name evidence="14" type="ORF">AUJ44_02160</name>
</gene>
<dbReference type="InterPro" id="IPR040690">
    <property type="entry name" value="FtsX_ECD"/>
</dbReference>
<evidence type="ECO:0000259" key="13">
    <source>
        <dbReference type="Pfam" id="PF18075"/>
    </source>
</evidence>
<dbReference type="Gene3D" id="3.30.70.3040">
    <property type="match status" value="1"/>
</dbReference>
<evidence type="ECO:0000313" key="14">
    <source>
        <dbReference type="EMBL" id="OIO32538.1"/>
    </source>
</evidence>
<evidence type="ECO:0000256" key="10">
    <source>
        <dbReference type="PIRNR" id="PIRNR003097"/>
    </source>
</evidence>
<feature type="transmembrane region" description="Helical" evidence="11">
    <location>
        <begin position="216"/>
        <end position="236"/>
    </location>
</feature>
<evidence type="ECO:0000256" key="1">
    <source>
        <dbReference type="ARBA" id="ARBA00004651"/>
    </source>
</evidence>
<dbReference type="Pfam" id="PF02687">
    <property type="entry name" value="FtsX"/>
    <property type="match status" value="1"/>
</dbReference>
<dbReference type="STRING" id="1805282.AUJ44_02160"/>
<evidence type="ECO:0000256" key="7">
    <source>
        <dbReference type="ARBA" id="ARBA00022989"/>
    </source>
</evidence>
<keyword evidence="6 11" id="KW-0812">Transmembrane</keyword>
<dbReference type="InterPro" id="IPR004513">
    <property type="entry name" value="FtsX"/>
</dbReference>
<keyword evidence="9 10" id="KW-0131">Cell cycle</keyword>
<dbReference type="Proteomes" id="UP000183206">
    <property type="component" value="Unassembled WGS sequence"/>
</dbReference>
<dbReference type="PANTHER" id="PTHR47755">
    <property type="entry name" value="CELL DIVISION PROTEIN FTSX"/>
    <property type="match status" value="1"/>
</dbReference>
<evidence type="ECO:0000313" key="15">
    <source>
        <dbReference type="Proteomes" id="UP000183206"/>
    </source>
</evidence>
<keyword evidence="8 10" id="KW-0472">Membrane</keyword>
<evidence type="ECO:0000259" key="12">
    <source>
        <dbReference type="Pfam" id="PF02687"/>
    </source>
</evidence>
<sequence>MSFWRSGVVSISAILMMTIALLMIGTTILTSAYLQSTLGDIEKKVDVNVYLDVSATENDVLALKQSLENLPEVKEVTYTSKEDNKAAFIELHKDDELLVRVFDELDDNPLRPILKISAKDPSQYGAIASFLEHDTTLSSGGASIINKVTYKKDIIDRLIKILAGARKVGFSVAVALVLISIFITLNTLRLVIYISREEISVMQLVGANSKYIRGPFVIEGVIYGVVSSLLTLALFYPLTSWVRNVTGNFYGGIDLFKYYVDNFGQIFIIIMGSGITLGVISSLLAIRRYLKQ</sequence>
<dbReference type="GO" id="GO:0051301">
    <property type="term" value="P:cell division"/>
    <property type="evidence" value="ECO:0007669"/>
    <property type="project" value="UniProtKB-KW"/>
</dbReference>
<feature type="domain" description="ABC3 transporter permease C-terminal" evidence="12">
    <location>
        <begin position="171"/>
        <end position="291"/>
    </location>
</feature>
<evidence type="ECO:0000256" key="4">
    <source>
        <dbReference type="ARBA" id="ARBA00022475"/>
    </source>
</evidence>
<protein>
    <recommendedName>
        <fullName evidence="3 10">Cell division protein FtsX</fullName>
    </recommendedName>
</protein>
<keyword evidence="4 10" id="KW-1003">Cell membrane</keyword>
<feature type="transmembrane region" description="Helical" evidence="11">
    <location>
        <begin position="266"/>
        <end position="286"/>
    </location>
</feature>
<evidence type="ECO:0000256" key="5">
    <source>
        <dbReference type="ARBA" id="ARBA00022618"/>
    </source>
</evidence>
<reference evidence="14 15" key="1">
    <citation type="journal article" date="2016" name="Environ. Microbiol.">
        <title>Genomic resolution of a cold subsurface aquifer community provides metabolic insights for novel microbes adapted to high CO concentrations.</title>
        <authorList>
            <person name="Probst A.J."/>
            <person name="Castelle C.J."/>
            <person name="Singh A."/>
            <person name="Brown C.T."/>
            <person name="Anantharaman K."/>
            <person name="Sharon I."/>
            <person name="Hug L.A."/>
            <person name="Burstein D."/>
            <person name="Emerson J.B."/>
            <person name="Thomas B.C."/>
            <person name="Banfield J.F."/>
        </authorList>
    </citation>
    <scope>NUCLEOTIDE SEQUENCE [LARGE SCALE GENOMIC DNA]</scope>
    <source>
        <strain evidence="14">CG1_02_47_685</strain>
    </source>
</reference>
<dbReference type="Pfam" id="PF18075">
    <property type="entry name" value="FtsX_ECD"/>
    <property type="match status" value="1"/>
</dbReference>
<evidence type="ECO:0000256" key="2">
    <source>
        <dbReference type="ARBA" id="ARBA00007379"/>
    </source>
</evidence>
<accession>A0A1J4V5W1</accession>
<feature type="transmembrane region" description="Helical" evidence="11">
    <location>
        <begin position="7"/>
        <end position="34"/>
    </location>
</feature>
<dbReference type="InterPro" id="IPR003838">
    <property type="entry name" value="ABC3_permease_C"/>
</dbReference>
<keyword evidence="7 11" id="KW-1133">Transmembrane helix</keyword>
<evidence type="ECO:0000256" key="3">
    <source>
        <dbReference type="ARBA" id="ARBA00021907"/>
    </source>
</evidence>